<dbReference type="InterPro" id="IPR017521">
    <property type="entry name" value="Sugar_tfrase_PEP-CTERM_Stp1"/>
</dbReference>
<sequence>MGDILFLAHRTPWPPDRGDRIRSYHLLQALTRLGRVHLVAFADGEGEDPLRDRLGRVALVPRRRSTPVAGLIALARGTPVSVEAYGEPAFARAVADLLAAEPIDTIVAFSGQTARAVPAEFKGRLLLDLVDVDSAKFEAYGQGSGPMAWVHRREGRRLAAYEAAQAKRAHAASFVSEAEAALFRTRSGATNAVVIENGIDLARYDPAAVPPIAHDGPLILFTGQMDYPPNVGAVTRFATDALPLIRTAHPVAAFAIVGRAPTPAVRALAALPGVTVTGEVPDTRTWLARADVVVAPLTIARGVQNKVLEAMAMARAVVASPQAREGIDAVPGRDLIVAEGEALAAAVIDLLADPARCSALGDAGRARMIARYGWEARLAGLPALLGRA</sequence>
<dbReference type="GO" id="GO:0016757">
    <property type="term" value="F:glycosyltransferase activity"/>
    <property type="evidence" value="ECO:0007669"/>
    <property type="project" value="TreeGrafter"/>
</dbReference>
<accession>A0A1I6JWL7</accession>
<dbReference type="Proteomes" id="UP000198824">
    <property type="component" value="Unassembled WGS sequence"/>
</dbReference>
<evidence type="ECO:0000313" key="2">
    <source>
        <dbReference type="Proteomes" id="UP000198824"/>
    </source>
</evidence>
<gene>
    <name evidence="1" type="ORF">SAMN05192580_1003</name>
</gene>
<dbReference type="Pfam" id="PF13692">
    <property type="entry name" value="Glyco_trans_1_4"/>
    <property type="match status" value="1"/>
</dbReference>
<evidence type="ECO:0000313" key="1">
    <source>
        <dbReference type="EMBL" id="SFR83385.1"/>
    </source>
</evidence>
<name>A0A1I6JWL7_9SPHN</name>
<dbReference type="Gene3D" id="3.40.50.2000">
    <property type="entry name" value="Glycogen Phosphorylase B"/>
    <property type="match status" value="2"/>
</dbReference>
<proteinExistence type="predicted"/>
<protein>
    <submittedName>
        <fullName evidence="1">Sugar transferase, PEP-CTERM/EpsH1 system associated</fullName>
    </submittedName>
</protein>
<keyword evidence="2" id="KW-1185">Reference proteome</keyword>
<dbReference type="STRING" id="1166337.SAMN05192580_1003"/>
<dbReference type="PANTHER" id="PTHR12526">
    <property type="entry name" value="GLYCOSYLTRANSFERASE"/>
    <property type="match status" value="1"/>
</dbReference>
<dbReference type="RefSeq" id="WP_207544528.1">
    <property type="nucleotide sequence ID" value="NZ_FOZG01000001.1"/>
</dbReference>
<dbReference type="NCBIfam" id="TIGR03087">
    <property type="entry name" value="stp1"/>
    <property type="match status" value="1"/>
</dbReference>
<dbReference type="AlphaFoldDB" id="A0A1I6JWL7"/>
<dbReference type="PANTHER" id="PTHR12526:SF600">
    <property type="entry name" value="GLYCOSYL TRANSFERASE GROUP 1"/>
    <property type="match status" value="1"/>
</dbReference>
<dbReference type="SUPFAM" id="SSF53756">
    <property type="entry name" value="UDP-Glycosyltransferase/glycogen phosphorylase"/>
    <property type="match status" value="1"/>
</dbReference>
<keyword evidence="1" id="KW-0808">Transferase</keyword>
<dbReference type="CDD" id="cd03801">
    <property type="entry name" value="GT4_PimA-like"/>
    <property type="match status" value="1"/>
</dbReference>
<dbReference type="EMBL" id="FOZG01000001">
    <property type="protein sequence ID" value="SFR83385.1"/>
    <property type="molecule type" value="Genomic_DNA"/>
</dbReference>
<organism evidence="1 2">
    <name type="scientific">Sphingomonas jatrophae</name>
    <dbReference type="NCBI Taxonomy" id="1166337"/>
    <lineage>
        <taxon>Bacteria</taxon>
        <taxon>Pseudomonadati</taxon>
        <taxon>Pseudomonadota</taxon>
        <taxon>Alphaproteobacteria</taxon>
        <taxon>Sphingomonadales</taxon>
        <taxon>Sphingomonadaceae</taxon>
        <taxon>Sphingomonas</taxon>
    </lineage>
</organism>
<reference evidence="1 2" key="1">
    <citation type="submission" date="2016-10" db="EMBL/GenBank/DDBJ databases">
        <authorList>
            <person name="de Groot N.N."/>
        </authorList>
    </citation>
    <scope>NUCLEOTIDE SEQUENCE [LARGE SCALE GENOMIC DNA]</scope>
    <source>
        <strain evidence="1 2">S5-249</strain>
    </source>
</reference>